<dbReference type="EMBL" id="GGEC01036938">
    <property type="protein sequence ID" value="MBX17422.1"/>
    <property type="molecule type" value="Transcribed_RNA"/>
</dbReference>
<organism evidence="1">
    <name type="scientific">Rhizophora mucronata</name>
    <name type="common">Asiatic mangrove</name>
    <dbReference type="NCBI Taxonomy" id="61149"/>
    <lineage>
        <taxon>Eukaryota</taxon>
        <taxon>Viridiplantae</taxon>
        <taxon>Streptophyta</taxon>
        <taxon>Embryophyta</taxon>
        <taxon>Tracheophyta</taxon>
        <taxon>Spermatophyta</taxon>
        <taxon>Magnoliopsida</taxon>
        <taxon>eudicotyledons</taxon>
        <taxon>Gunneridae</taxon>
        <taxon>Pentapetalae</taxon>
        <taxon>rosids</taxon>
        <taxon>fabids</taxon>
        <taxon>Malpighiales</taxon>
        <taxon>Rhizophoraceae</taxon>
        <taxon>Rhizophora</taxon>
    </lineage>
</organism>
<dbReference type="AlphaFoldDB" id="A0A2P2LHG5"/>
<accession>A0A2P2LHG5</accession>
<proteinExistence type="predicted"/>
<name>A0A2P2LHG5_RHIMU</name>
<protein>
    <submittedName>
        <fullName evidence="1">Uncharacterized protein</fullName>
    </submittedName>
</protein>
<reference evidence="1" key="1">
    <citation type="submission" date="2018-02" db="EMBL/GenBank/DDBJ databases">
        <title>Rhizophora mucronata_Transcriptome.</title>
        <authorList>
            <person name="Meera S.P."/>
            <person name="Sreeshan A."/>
            <person name="Augustine A."/>
        </authorList>
    </citation>
    <scope>NUCLEOTIDE SEQUENCE</scope>
    <source>
        <tissue evidence="1">Leaf</tissue>
    </source>
</reference>
<sequence>MISLGTWIWCTENVSGLQIILPLPRWCFSHYQWDCFLESTSGLVV</sequence>
<evidence type="ECO:0000313" key="1">
    <source>
        <dbReference type="EMBL" id="MBX17422.1"/>
    </source>
</evidence>